<dbReference type="PANTHER" id="PTHR47366">
    <property type="entry name" value="TWO-ON-TWO HEMOGLOBIN-3"/>
    <property type="match status" value="1"/>
</dbReference>
<dbReference type="Proteomes" id="UP000183315">
    <property type="component" value="Unassembled WGS sequence"/>
</dbReference>
<keyword evidence="5" id="KW-0408">Iron</keyword>
<proteinExistence type="inferred from homology"/>
<evidence type="ECO:0000256" key="1">
    <source>
        <dbReference type="ARBA" id="ARBA00001971"/>
    </source>
</evidence>
<gene>
    <name evidence="8" type="ORF">SAMN05421637_2660</name>
</gene>
<evidence type="ECO:0000256" key="5">
    <source>
        <dbReference type="ARBA" id="ARBA00023004"/>
    </source>
</evidence>
<dbReference type="CDD" id="cd14771">
    <property type="entry name" value="TrHb2_Mt-trHbO-like_O"/>
    <property type="match status" value="1"/>
</dbReference>
<evidence type="ECO:0000256" key="3">
    <source>
        <dbReference type="ARBA" id="ARBA00022617"/>
    </source>
</evidence>
<dbReference type="InterPro" id="IPR009050">
    <property type="entry name" value="Globin-like_sf"/>
</dbReference>
<feature type="binding site" description="distal binding residue" evidence="7">
    <location>
        <position position="138"/>
    </location>
    <ligand>
        <name>heme</name>
        <dbReference type="ChEBI" id="CHEBI:30413"/>
    </ligand>
    <ligandPart>
        <name>Fe</name>
        <dbReference type="ChEBI" id="CHEBI:18248"/>
    </ligandPart>
</feature>
<dbReference type="GO" id="GO:0005344">
    <property type="term" value="F:oxygen carrier activity"/>
    <property type="evidence" value="ECO:0007669"/>
    <property type="project" value="InterPro"/>
</dbReference>
<evidence type="ECO:0000313" key="8">
    <source>
        <dbReference type="EMBL" id="SEJ68046.1"/>
    </source>
</evidence>
<evidence type="ECO:0000256" key="6">
    <source>
        <dbReference type="ARBA" id="ARBA00034496"/>
    </source>
</evidence>
<dbReference type="GO" id="GO:0046872">
    <property type="term" value="F:metal ion binding"/>
    <property type="evidence" value="ECO:0007669"/>
    <property type="project" value="UniProtKB-KW"/>
</dbReference>
<keyword evidence="9" id="KW-1185">Reference proteome</keyword>
<dbReference type="PANTHER" id="PTHR47366:SF1">
    <property type="entry name" value="TWO-ON-TWO HEMOGLOBIN-3"/>
    <property type="match status" value="1"/>
</dbReference>
<dbReference type="InterPro" id="IPR044203">
    <property type="entry name" value="GlbO/GLB3-like"/>
</dbReference>
<dbReference type="Gene3D" id="1.10.490.10">
    <property type="entry name" value="Globins"/>
    <property type="match status" value="1"/>
</dbReference>
<name>A0A1H7ASW8_9MICO</name>
<reference evidence="9" key="1">
    <citation type="submission" date="2016-10" db="EMBL/GenBank/DDBJ databases">
        <authorList>
            <person name="Varghese N."/>
        </authorList>
    </citation>
    <scope>NUCLEOTIDE SEQUENCE [LARGE SCALE GENOMIC DNA]</scope>
    <source>
        <strain evidence="9">DSM 24868</strain>
    </source>
</reference>
<keyword evidence="3 7" id="KW-0349">Heme</keyword>
<comment type="similarity">
    <text evidence="6">Belongs to the truncated hemoglobin family. Group II subfamily.</text>
</comment>
<dbReference type="GO" id="GO:0019825">
    <property type="term" value="F:oxygen binding"/>
    <property type="evidence" value="ECO:0007669"/>
    <property type="project" value="InterPro"/>
</dbReference>
<evidence type="ECO:0000256" key="7">
    <source>
        <dbReference type="PIRSR" id="PIRSR601486-1"/>
    </source>
</evidence>
<dbReference type="InterPro" id="IPR019795">
    <property type="entry name" value="Globin_bac-like_CS"/>
</dbReference>
<comment type="cofactor">
    <cofactor evidence="1">
        <name>heme</name>
        <dbReference type="ChEBI" id="CHEBI:30413"/>
    </cofactor>
</comment>
<dbReference type="InterPro" id="IPR001486">
    <property type="entry name" value="Hemoglobin_trunc"/>
</dbReference>
<keyword evidence="2" id="KW-0813">Transport</keyword>
<evidence type="ECO:0000256" key="2">
    <source>
        <dbReference type="ARBA" id="ARBA00022448"/>
    </source>
</evidence>
<dbReference type="STRING" id="1043493.SAMN05421637_2660"/>
<dbReference type="eggNOG" id="COG2346">
    <property type="taxonomic scope" value="Bacteria"/>
</dbReference>
<organism evidence="8 9">
    <name type="scientific">Demequina mangrovi</name>
    <dbReference type="NCBI Taxonomy" id="1043493"/>
    <lineage>
        <taxon>Bacteria</taxon>
        <taxon>Bacillati</taxon>
        <taxon>Actinomycetota</taxon>
        <taxon>Actinomycetes</taxon>
        <taxon>Micrococcales</taxon>
        <taxon>Demequinaceae</taxon>
        <taxon>Demequina</taxon>
    </lineage>
</organism>
<dbReference type="Pfam" id="PF01152">
    <property type="entry name" value="Bac_globin"/>
    <property type="match status" value="1"/>
</dbReference>
<evidence type="ECO:0000313" key="9">
    <source>
        <dbReference type="Proteomes" id="UP000183315"/>
    </source>
</evidence>
<dbReference type="GO" id="GO:0020037">
    <property type="term" value="F:heme binding"/>
    <property type="evidence" value="ECO:0007669"/>
    <property type="project" value="InterPro"/>
</dbReference>
<dbReference type="PROSITE" id="PS01213">
    <property type="entry name" value="GLOBIN_FAM_2"/>
    <property type="match status" value="1"/>
</dbReference>
<evidence type="ECO:0000256" key="4">
    <source>
        <dbReference type="ARBA" id="ARBA00022723"/>
    </source>
</evidence>
<protein>
    <submittedName>
        <fullName evidence="8">Hemoglobin</fullName>
    </submittedName>
</protein>
<dbReference type="AlphaFoldDB" id="A0A1H7ASW8"/>
<dbReference type="SUPFAM" id="SSF46458">
    <property type="entry name" value="Globin-like"/>
    <property type="match status" value="1"/>
</dbReference>
<dbReference type="EMBL" id="FNZI01000008">
    <property type="protein sequence ID" value="SEJ68046.1"/>
    <property type="molecule type" value="Genomic_DNA"/>
</dbReference>
<keyword evidence="4" id="KW-0479">Metal-binding</keyword>
<dbReference type="InterPro" id="IPR012292">
    <property type="entry name" value="Globin/Proto"/>
</dbReference>
<accession>A0A1H7ASW8</accession>
<sequence>MSASSPATPGMSVGAAPAQAEGQSFFDAVGGHATFSAIVRTFYEGVAADPVLRPMYPEDDMDGAVERLTLFLEQYWGGPTTYSEQRGHPRLRMRHVPFKVNPDARDRWIACMREAVARQNLSPLHAVTLMDYLERAAHSMVNTFEPTEES</sequence>